<dbReference type="EMBL" id="JBAKIA010000009">
    <property type="protein sequence ID" value="MEJ8475158.1"/>
    <property type="molecule type" value="Genomic_DNA"/>
</dbReference>
<accession>A0ABU8TLX6</accession>
<name>A0ABU8TLX6_9HYPH</name>
<dbReference type="RefSeq" id="WP_340275074.1">
    <property type="nucleotide sequence ID" value="NZ_JBAKIA010000009.1"/>
</dbReference>
<comment type="caution">
    <text evidence="1">The sequence shown here is derived from an EMBL/GenBank/DDBJ whole genome shotgun (WGS) entry which is preliminary data.</text>
</comment>
<dbReference type="Proteomes" id="UP001385499">
    <property type="component" value="Unassembled WGS sequence"/>
</dbReference>
<gene>
    <name evidence="1" type="ORF">V6575_13775</name>
</gene>
<keyword evidence="2" id="KW-1185">Reference proteome</keyword>
<protein>
    <submittedName>
        <fullName evidence="1">Uncharacterized protein</fullName>
    </submittedName>
</protein>
<proteinExistence type="predicted"/>
<evidence type="ECO:0000313" key="1">
    <source>
        <dbReference type="EMBL" id="MEJ8475158.1"/>
    </source>
</evidence>
<organism evidence="1 2">
    <name type="scientific">Roseibium algae</name>
    <dbReference type="NCBI Taxonomy" id="3123038"/>
    <lineage>
        <taxon>Bacteria</taxon>
        <taxon>Pseudomonadati</taxon>
        <taxon>Pseudomonadota</taxon>
        <taxon>Alphaproteobacteria</taxon>
        <taxon>Hyphomicrobiales</taxon>
        <taxon>Stappiaceae</taxon>
        <taxon>Roseibium</taxon>
    </lineage>
</organism>
<evidence type="ECO:0000313" key="2">
    <source>
        <dbReference type="Proteomes" id="UP001385499"/>
    </source>
</evidence>
<sequence length="122" mass="12835">MTTTPALMILLTSSSSETLTLKSCKVTGSSSASSLDLPKTINRGTYGGLGFPSSATPYNVEWTYTPDGGSTLLTFNTVLNGPTGLTVTPSETGKNASAWQLGEGPSLSKEGWLIRYYYAPKS</sequence>
<reference evidence="1 2" key="1">
    <citation type="submission" date="2024-02" db="EMBL/GenBank/DDBJ databases">
        <title>Roseibium algae sp. nov., isolated from marine alga (Grateloupia sp.), showing potential in myo-inositol conversion.</title>
        <authorList>
            <person name="Wang Y."/>
        </authorList>
    </citation>
    <scope>NUCLEOTIDE SEQUENCE [LARGE SCALE GENOMIC DNA]</scope>
    <source>
        <strain evidence="1 2">H3510</strain>
    </source>
</reference>